<proteinExistence type="inferred from homology"/>
<dbReference type="PANTHER" id="PTHR45527:SF1">
    <property type="entry name" value="FATTY ACID SYNTHASE"/>
    <property type="match status" value="1"/>
</dbReference>
<dbReference type="PANTHER" id="PTHR45527">
    <property type="entry name" value="NONRIBOSOMAL PEPTIDE SYNTHETASE"/>
    <property type="match status" value="1"/>
</dbReference>
<dbReference type="STRING" id="1121001.SAMN02745857_04262"/>
<dbReference type="InterPro" id="IPR025110">
    <property type="entry name" value="AMP-bd_C"/>
</dbReference>
<dbReference type="InterPro" id="IPR036736">
    <property type="entry name" value="ACP-like_sf"/>
</dbReference>
<dbReference type="InterPro" id="IPR041464">
    <property type="entry name" value="TubC_N"/>
</dbReference>
<accession>A0A1W1Y156</accession>
<evidence type="ECO:0000313" key="8">
    <source>
        <dbReference type="Proteomes" id="UP000192761"/>
    </source>
</evidence>
<comment type="cofactor">
    <cofactor evidence="1">
        <name>pantetheine 4'-phosphate</name>
        <dbReference type="ChEBI" id="CHEBI:47942"/>
    </cofactor>
</comment>
<dbReference type="InterPro" id="IPR023213">
    <property type="entry name" value="CAT-like_dom_sf"/>
</dbReference>
<dbReference type="Gene3D" id="3.30.559.10">
    <property type="entry name" value="Chloramphenicol acetyltransferase-like domain"/>
    <property type="match status" value="3"/>
</dbReference>
<evidence type="ECO:0000256" key="2">
    <source>
        <dbReference type="ARBA" id="ARBA00006432"/>
    </source>
</evidence>
<dbReference type="InterPro" id="IPR009081">
    <property type="entry name" value="PP-bd_ACP"/>
</dbReference>
<dbReference type="Pfam" id="PF00550">
    <property type="entry name" value="PP-binding"/>
    <property type="match status" value="2"/>
</dbReference>
<name>A0A1W1Y156_9NEIS</name>
<dbReference type="Gene3D" id="1.10.1200.10">
    <property type="entry name" value="ACP-like"/>
    <property type="match status" value="2"/>
</dbReference>
<dbReference type="FunFam" id="3.30.559.30:FF:000001">
    <property type="entry name" value="Non-ribosomal peptide synthetase"/>
    <property type="match status" value="1"/>
</dbReference>
<dbReference type="Pfam" id="PF00501">
    <property type="entry name" value="AMP-binding"/>
    <property type="match status" value="3"/>
</dbReference>
<protein>
    <submittedName>
        <fullName evidence="7">Amino acid adenylation domain-containing protein</fullName>
    </submittedName>
</protein>
<dbReference type="CDD" id="cd19531">
    <property type="entry name" value="LCL_NRPS-like"/>
    <property type="match status" value="2"/>
</dbReference>
<dbReference type="GO" id="GO:0044550">
    <property type="term" value="P:secondary metabolite biosynthetic process"/>
    <property type="evidence" value="ECO:0007669"/>
    <property type="project" value="UniProtKB-ARBA"/>
</dbReference>
<dbReference type="Gene3D" id="3.40.50.980">
    <property type="match status" value="6"/>
</dbReference>
<dbReference type="PROSITE" id="PS00012">
    <property type="entry name" value="PHOSPHOPANTETHEINE"/>
    <property type="match status" value="2"/>
</dbReference>
<dbReference type="FunFam" id="3.40.50.12780:FF:000012">
    <property type="entry name" value="Non-ribosomal peptide synthetase"/>
    <property type="match status" value="3"/>
</dbReference>
<dbReference type="InterPro" id="IPR010071">
    <property type="entry name" value="AA_adenyl_dom"/>
</dbReference>
<dbReference type="InterPro" id="IPR045851">
    <property type="entry name" value="AMP-bd_C_sf"/>
</dbReference>
<dbReference type="FunFam" id="3.40.50.980:FF:000002">
    <property type="entry name" value="Enterobactin synthetase component F"/>
    <property type="match status" value="1"/>
</dbReference>
<keyword evidence="8" id="KW-1185">Reference proteome</keyword>
<dbReference type="InterPro" id="IPR006162">
    <property type="entry name" value="Ppantetheine_attach_site"/>
</dbReference>
<gene>
    <name evidence="7" type="ORF">SAMN02745857_04262</name>
</gene>
<dbReference type="NCBIfam" id="NF003417">
    <property type="entry name" value="PRK04813.1"/>
    <property type="match status" value="3"/>
</dbReference>
<feature type="non-terminal residue" evidence="7">
    <location>
        <position position="3004"/>
    </location>
</feature>
<dbReference type="GO" id="GO:0016874">
    <property type="term" value="F:ligase activity"/>
    <property type="evidence" value="ECO:0007669"/>
    <property type="project" value="UniProtKB-KW"/>
</dbReference>
<dbReference type="FunFam" id="1.10.1200.10:FF:000005">
    <property type="entry name" value="Nonribosomal peptide synthetase 1"/>
    <property type="match status" value="1"/>
</dbReference>
<keyword evidence="4" id="KW-0597">Phosphoprotein</keyword>
<dbReference type="FunFam" id="2.30.38.10:FF:000001">
    <property type="entry name" value="Non-ribosomal peptide synthetase PvdI"/>
    <property type="match status" value="2"/>
</dbReference>
<keyword evidence="5" id="KW-0436">Ligase</keyword>
<dbReference type="RefSeq" id="WP_139799042.1">
    <property type="nucleotide sequence ID" value="NZ_FWXD01000053.1"/>
</dbReference>
<dbReference type="SMART" id="SM00823">
    <property type="entry name" value="PKS_PP"/>
    <property type="match status" value="1"/>
</dbReference>
<dbReference type="CDD" id="cd12117">
    <property type="entry name" value="A_NRPS_Srf_like"/>
    <property type="match status" value="1"/>
</dbReference>
<dbReference type="EMBL" id="FWXD01000053">
    <property type="protein sequence ID" value="SMC29919.1"/>
    <property type="molecule type" value="Genomic_DNA"/>
</dbReference>
<dbReference type="Pfam" id="PF18563">
    <property type="entry name" value="TubC_N"/>
    <property type="match status" value="1"/>
</dbReference>
<dbReference type="FunFam" id="3.40.50.980:FF:000001">
    <property type="entry name" value="Non-ribosomal peptide synthetase"/>
    <property type="match status" value="3"/>
</dbReference>
<organism evidence="7 8">
    <name type="scientific">Andreprevotia lacus DSM 23236</name>
    <dbReference type="NCBI Taxonomy" id="1121001"/>
    <lineage>
        <taxon>Bacteria</taxon>
        <taxon>Pseudomonadati</taxon>
        <taxon>Pseudomonadota</taxon>
        <taxon>Betaproteobacteria</taxon>
        <taxon>Neisseriales</taxon>
        <taxon>Chitinibacteraceae</taxon>
        <taxon>Andreprevotia</taxon>
    </lineage>
</organism>
<sequence>MQALLDTLQRLQIQLSLDGDKLLLNAPQGVVTDEIRAALRERKPALIEHLRQQAHAASTYPPLSHAQQRLWFLDRFEPASATFNTALGLRLQGHLDTAALQAAINDTVARHAALRTTFALHDEVPYQHIAEQLQLELAVVELGETAENERDEHALVLARIETEIPFDLQTGPLLRATVYRIAADNHLLLLVLHHIVTDGWSSSVLVNELAEHYRARLAGDHAMLPQLAMQYADFARWQRQWLASGVLRQQLDYWRNQLADVPVLLSLPTDHPRPVQQSFRGTRLPFAISAETSAALHQLGRQSHATLFMVLHALFSILLSRHAGQHDICIGTPVAGRQRSELEPLIGLFVNLLVLRTQVDDDEPFAVLLQRVRQTTFDAYEHQDVPFDQLIDELKPERHTSHAPLFQAMLVLQSTPAPTPALPGLTLDYADLVWHTAKYDLTLDVQEVAGELRCAFEYNTDLFERSTVTRLAGHFQQLVSAVVAEPATRVGDLQWLTAAEISQLLDDWTAPAIDLPAQGLIHQLLEAQAARTPDALAAVCGELQLSYDTLNMRANRLAHYLRQQGVGPDRPVGVCTHRSLDMLVALLAILKAGGAYVPLDPAYPPERLALMLDDAKPALLLTEHALLGRFDSTQASLCLDKCDALLAGQPANNPPDFTLPAHLAYIIYTSGSTGRPKGVAIQHGNAAAFIAWACSVFDRASLDRVLAATSMCFDLSIFEMFVPLAVGGSVWIARDVLDVVADPAAFPVTLINTVPSAIAALHRSRAIPPSVRVINLAGEALPNALVQALYRDCNLDGIYNLYGPTEDTTYSTFTRVPKGGRTVTIGRPIAGSRAYVLDASLRPVAIGVAGELYLAGAGLARGYLHRPDLTAERFLPDPFSHSGERMYRTGDLVRYLADGEIEYLGRIDHQVKVRGFRVELGEIEAAFAALPAVCDVVVLAREDVPGEHELSAYLVMQAGADTAALRKQLASRLPDYMLPAHIIALERLPLTPNGKVDRKALPAPQRTREAAGFIAPRNERESRLADIWAGVLKLDRIGVEDNFFEAGGNSLLAVTLVERMRSADFAVDIRGLFTTPTIAAVAAQGGVHAIQIPSNLIPPVCGAITPDMLPLVQLTQKDIALICNTVPGGGANVQDIYPLAPLQEGILFQHLLHERGDTYLLKQQLTFDTRTTLDRFVAALQAVIDRHDTFRTAIVWEGLSEPVQVVLRAANLPIAEVTLAALGNEYNPCSFRLELNRAPLMHACIAQSADGSWVLQLLHHHLISDHTTLEQLFDEVRIIMAGNGLQLPLPLPFRNFIAQTRLGASTNSHDTFFQRMLADVETPTAPYGVEGIHGSGTDVIAAHVELPAAIAQQVRTVAQTHKTSTATLMHLAWGLVLARLTGQTSVVFGTILFGRLQGGAGADRVMGLCINTLPIRLDLAGTVRTALQRAQTLLTELLQHEQASLVQAQRQSGLPAGAPLFSSLLNYRYSTRVDTALQLPEGMQVLRGEERTSYPLTVSVDDLADGFALSVLGVASVHPRQVCDYFAAAVAQLSQALANAPDAALASLDILPAAERQQLLYGWNQTERACPPATLASLFAEQANRHPYLPAARQHGHVLSYAELEQRANQLAHALRARGVGPEVLVGLCAERSFAALIGLLGIVKAGGAYLPLDPALPPQRLAHQLADAAPALVLTHGDAWSALNLADIPTLALDAAELASQPLTAPEAQGSPDQLAYVMYTSGSTGVPKGVAVTQRNILRLVCNNPYFSLQPGDKVLHLAPITFDAATFELWAPLLHGGTICLPAAGKPTLDELGDFIADEGIDLLWLTSALFNQMVDHALPQLLQAGHVFAGGEALSVPHVRAFVTAGGRLSNGYGPTESTTFTCTEVVDAGVATRIPIGRPIANTRVYLLDANLQPVPVGVAGELYIAGIGLARGYLNRPDLSAERFLPDPYGPAGSRMYRSGDLARWLPDGRIDYLGRSDQQVKLRGFRIELGEIEATLLQQPAIRDAVVVARQEDEDTRLVAYLVAQPEQAMPDGDALRSILLRSLPDYMVPAYFIELEQLPLTPNGKVDRQALPAPQRQVDEARYVAPRTATEARLAAIWAGVLKLDRVGVHDNFFALGGHSLLATQLCSQLRRQFAQDVPLRLVFDHPTVAGLAAVLQATAPSAAEDVIRPVSRQQALPLSFAQQRLWFLDQLEPHSAAYNIPAALRLRGALDLPALQQALTAIVQRHEVLRTRFARQDAESQQIIDDAATCPIAVVDLSLSSGISQDDAVIEALRAGALQPFDLAKGSLLRAQLIRLAEHEHLLALTLHHIVADGWSMGVLLHELVQGYRAARLGQHSQLPQLPIQYADFAHWQRQWLSGDVLDRQRSYWQQQLTGIPALLALPTDRPRPAVQTTAGASHLQHISAPVRNSLSGLAGQYGATPFMLLTAAFQWLLARYSGQRDICIGTPIANRNRAELENLIGFFVNTLVLRAHIDPQQPFDELLGQVRASTLAAYAHQDLPFEQLVEALNPVRDPSHSPLFQVLLVLQNQPMQSADLAGLTLTPVEVPVTAAKFDLTVNILEQPDGWALLWEYNTDLFDGSTIARMAGHYATLLDGIVAHPQARCADLPWLTATERQQVLLDWNATSVAHSSTLAIHQLFEQQADAQPDAPALLLGDAVLSYAQLDARANQLAHALRSAGVGPDVCVGVCLSRSFELVIALLAILKAGGAYVPLDPAYPPQRLAHMLADASPRLVLAEQVHAGVLSEYAGPVWVLDQTEQQAKLTELPTARLNLPVWPEQLAYVIYTSGSTGVPKGVGIDHAGILNRLQWMQAAYRLTNADRVMQKTPFSFDVSVWEFFWPLGWGAQLVLAKPGGHQEPAYLAELIQSAGITTLHFVPPMLEVFLASADAQKCASLRQIVCSGQALPLQLQQRCHALLPHVAVHNLYGPTEASVDVTAWTCTTESTLNSVPIGKPIDNIRIYLLDDALQPVPVGVAGELYIAGIGLARGYLNRPDLSAERFLPDPYGPAGSRMYR</sequence>
<dbReference type="CDD" id="cd12115">
    <property type="entry name" value="A_NRPS_Sfm_like"/>
    <property type="match status" value="1"/>
</dbReference>
<dbReference type="InterPro" id="IPR000873">
    <property type="entry name" value="AMP-dep_synth/lig_dom"/>
</dbReference>
<feature type="domain" description="Carrier" evidence="6">
    <location>
        <begin position="1015"/>
        <end position="1089"/>
    </location>
</feature>
<dbReference type="Gene3D" id="3.30.300.30">
    <property type="match status" value="2"/>
</dbReference>
<dbReference type="SUPFAM" id="SSF56801">
    <property type="entry name" value="Acetyl-CoA synthetase-like"/>
    <property type="match status" value="3"/>
</dbReference>
<dbReference type="Pfam" id="PF13193">
    <property type="entry name" value="AMP-binding_C"/>
    <property type="match status" value="2"/>
</dbReference>
<dbReference type="Pfam" id="PF00668">
    <property type="entry name" value="Condensation"/>
    <property type="match status" value="3"/>
</dbReference>
<dbReference type="Proteomes" id="UP000192761">
    <property type="component" value="Unassembled WGS sequence"/>
</dbReference>
<keyword evidence="3" id="KW-0596">Phosphopantetheine</keyword>
<comment type="similarity">
    <text evidence="2">Belongs to the ATP-dependent AMP-binding enzyme family.</text>
</comment>
<dbReference type="GO" id="GO:0031177">
    <property type="term" value="F:phosphopantetheine binding"/>
    <property type="evidence" value="ECO:0007669"/>
    <property type="project" value="InterPro"/>
</dbReference>
<dbReference type="OrthoDB" id="6297021at2"/>
<dbReference type="PROSITE" id="PS50075">
    <property type="entry name" value="CARRIER"/>
    <property type="match status" value="2"/>
</dbReference>
<dbReference type="FunFam" id="1.10.1200.10:FF:000016">
    <property type="entry name" value="Non-ribosomal peptide synthase"/>
    <property type="match status" value="1"/>
</dbReference>
<evidence type="ECO:0000256" key="4">
    <source>
        <dbReference type="ARBA" id="ARBA00022553"/>
    </source>
</evidence>
<dbReference type="InterPro" id="IPR044894">
    <property type="entry name" value="TubC_N_sf"/>
</dbReference>
<dbReference type="Gene3D" id="1.10.10.1830">
    <property type="entry name" value="Non-ribosomal peptide synthase, adenylation domain"/>
    <property type="match status" value="1"/>
</dbReference>
<dbReference type="InterPro" id="IPR001242">
    <property type="entry name" value="Condensation_dom"/>
</dbReference>
<evidence type="ECO:0000259" key="6">
    <source>
        <dbReference type="PROSITE" id="PS50075"/>
    </source>
</evidence>
<dbReference type="Gene3D" id="2.30.38.10">
    <property type="entry name" value="Luciferase, Domain 3"/>
    <property type="match status" value="3"/>
</dbReference>
<evidence type="ECO:0000256" key="3">
    <source>
        <dbReference type="ARBA" id="ARBA00022450"/>
    </source>
</evidence>
<dbReference type="GO" id="GO:0043041">
    <property type="term" value="P:amino acid activation for nonribosomal peptide biosynthetic process"/>
    <property type="evidence" value="ECO:0007669"/>
    <property type="project" value="TreeGrafter"/>
</dbReference>
<reference evidence="7 8" key="1">
    <citation type="submission" date="2017-04" db="EMBL/GenBank/DDBJ databases">
        <authorList>
            <person name="Afonso C.L."/>
            <person name="Miller P.J."/>
            <person name="Scott M.A."/>
            <person name="Spackman E."/>
            <person name="Goraichik I."/>
            <person name="Dimitrov K.M."/>
            <person name="Suarez D.L."/>
            <person name="Swayne D.E."/>
        </authorList>
    </citation>
    <scope>NUCLEOTIDE SEQUENCE [LARGE SCALE GENOMIC DNA]</scope>
    <source>
        <strain evidence="7 8">DSM 23236</strain>
    </source>
</reference>
<evidence type="ECO:0000313" key="7">
    <source>
        <dbReference type="EMBL" id="SMC29919.1"/>
    </source>
</evidence>
<dbReference type="InterPro" id="IPR020806">
    <property type="entry name" value="PKS_PP-bd"/>
</dbReference>
<dbReference type="FunFam" id="3.30.559.10:FF:000012">
    <property type="entry name" value="Non-ribosomal peptide synthetase"/>
    <property type="match status" value="1"/>
</dbReference>
<dbReference type="Gene3D" id="3.30.559.30">
    <property type="entry name" value="Nonribosomal peptide synthetase, condensation domain"/>
    <property type="match status" value="3"/>
</dbReference>
<dbReference type="NCBIfam" id="TIGR01733">
    <property type="entry name" value="AA-adenyl-dom"/>
    <property type="match status" value="3"/>
</dbReference>
<dbReference type="SUPFAM" id="SSF52777">
    <property type="entry name" value="CoA-dependent acyltransferases"/>
    <property type="match status" value="6"/>
</dbReference>
<dbReference type="GO" id="GO:0072330">
    <property type="term" value="P:monocarboxylic acid biosynthetic process"/>
    <property type="evidence" value="ECO:0007669"/>
    <property type="project" value="UniProtKB-ARBA"/>
</dbReference>
<dbReference type="GO" id="GO:0005737">
    <property type="term" value="C:cytoplasm"/>
    <property type="evidence" value="ECO:0007669"/>
    <property type="project" value="TreeGrafter"/>
</dbReference>
<dbReference type="CDD" id="cd19544">
    <property type="entry name" value="E-C_NRPS"/>
    <property type="match status" value="1"/>
</dbReference>
<feature type="domain" description="Carrier" evidence="6">
    <location>
        <begin position="2073"/>
        <end position="2148"/>
    </location>
</feature>
<dbReference type="InterPro" id="IPR020845">
    <property type="entry name" value="AMP-binding_CS"/>
</dbReference>
<evidence type="ECO:0000256" key="1">
    <source>
        <dbReference type="ARBA" id="ARBA00001957"/>
    </source>
</evidence>
<dbReference type="PROSITE" id="PS00455">
    <property type="entry name" value="AMP_BINDING"/>
    <property type="match status" value="3"/>
</dbReference>
<dbReference type="SUPFAM" id="SSF47336">
    <property type="entry name" value="ACP-like"/>
    <property type="match status" value="2"/>
</dbReference>
<evidence type="ECO:0000256" key="5">
    <source>
        <dbReference type="ARBA" id="ARBA00022598"/>
    </source>
</evidence>
<dbReference type="FunFam" id="3.30.300.30:FF:000010">
    <property type="entry name" value="Enterobactin synthetase component F"/>
    <property type="match status" value="2"/>
</dbReference>